<keyword evidence="3" id="KW-1185">Reference proteome</keyword>
<reference evidence="2" key="1">
    <citation type="submission" date="2018-07" db="EMBL/GenBank/DDBJ databases">
        <title>Comparative genomics of catfishes provides insights into carnivory and benthic adaptation.</title>
        <authorList>
            <person name="Zhang Y."/>
            <person name="Wang D."/>
            <person name="Peng Z."/>
            <person name="Zheng S."/>
            <person name="Shao F."/>
            <person name="Tao W."/>
        </authorList>
    </citation>
    <scope>NUCLEOTIDE SEQUENCE</scope>
    <source>
        <strain evidence="2">Chongqing</strain>
    </source>
</reference>
<name>A0AAD5AKL9_SILAS</name>
<protein>
    <submittedName>
        <fullName evidence="2">Uncharacterized protein</fullName>
    </submittedName>
</protein>
<feature type="region of interest" description="Disordered" evidence="1">
    <location>
        <begin position="194"/>
        <end position="216"/>
    </location>
</feature>
<evidence type="ECO:0000256" key="1">
    <source>
        <dbReference type="SAM" id="MobiDB-lite"/>
    </source>
</evidence>
<feature type="region of interest" description="Disordered" evidence="1">
    <location>
        <begin position="1"/>
        <end position="41"/>
    </location>
</feature>
<dbReference type="Proteomes" id="UP001205998">
    <property type="component" value="Unassembled WGS sequence"/>
</dbReference>
<sequence>MKPRSLDRKSLKPQERELGAEKDLVNEDTTETTETMTEERQAPKGICLLQSMLNRIKSSEKLQDPSHVTAQHCRHGVDTNQCDDLLIAELDKPKRNFEEPDHSECSDKPELEYFTYRTVVHEKQSCWRENTNLECEPTARRTSLIHTLRKKRHGVTMTFTLNDFRLDLEPINLLEEVCTGDEWARFLPVINPSAHPDAKDDSQREDSHNSSDDIGPCNAVIKLARSADKEQSEISSSLVSVTDSQIDSVIQTRQETSPKESPFSDLPKTPQKGFAVAQMPDLLEYEQLQENYFMVVYVHDKTDLTKVKDLPLDLSVVKPLVTNTASLQMISEVTESYSNDHDFAEKTVLSKNDQLSIEAKLMDVHHDLSYVQTSVRNAAALSTILKVPECSSNDNDKPQLRDVPYDFSLVKSSELLEDSVLKYRISLGKKRKHRPPGKKKRWPENDHADITTCTEAFIYKVS</sequence>
<organism evidence="2 3">
    <name type="scientific">Silurus asotus</name>
    <name type="common">Amur catfish</name>
    <name type="synonym">Parasilurus asotus</name>
    <dbReference type="NCBI Taxonomy" id="30991"/>
    <lineage>
        <taxon>Eukaryota</taxon>
        <taxon>Metazoa</taxon>
        <taxon>Chordata</taxon>
        <taxon>Craniata</taxon>
        <taxon>Vertebrata</taxon>
        <taxon>Euteleostomi</taxon>
        <taxon>Actinopterygii</taxon>
        <taxon>Neopterygii</taxon>
        <taxon>Teleostei</taxon>
        <taxon>Ostariophysi</taxon>
        <taxon>Siluriformes</taxon>
        <taxon>Siluridae</taxon>
        <taxon>Silurus</taxon>
    </lineage>
</organism>
<dbReference type="AlphaFoldDB" id="A0AAD5AKL9"/>
<feature type="region of interest" description="Disordered" evidence="1">
    <location>
        <begin position="251"/>
        <end position="270"/>
    </location>
</feature>
<dbReference type="EMBL" id="MU551704">
    <property type="protein sequence ID" value="KAI5617484.1"/>
    <property type="molecule type" value="Genomic_DNA"/>
</dbReference>
<feature type="compositionally biased region" description="Basic and acidic residues" evidence="1">
    <location>
        <begin position="1"/>
        <end position="25"/>
    </location>
</feature>
<accession>A0AAD5AKL9</accession>
<gene>
    <name evidence="2" type="ORF">C0J50_23036</name>
</gene>
<feature type="compositionally biased region" description="Basic and acidic residues" evidence="1">
    <location>
        <begin position="196"/>
        <end position="211"/>
    </location>
</feature>
<evidence type="ECO:0000313" key="2">
    <source>
        <dbReference type="EMBL" id="KAI5617484.1"/>
    </source>
</evidence>
<evidence type="ECO:0000313" key="3">
    <source>
        <dbReference type="Proteomes" id="UP001205998"/>
    </source>
</evidence>
<comment type="caution">
    <text evidence="2">The sequence shown here is derived from an EMBL/GenBank/DDBJ whole genome shotgun (WGS) entry which is preliminary data.</text>
</comment>
<proteinExistence type="predicted"/>